<feature type="region of interest" description="Disordered" evidence="1">
    <location>
        <begin position="1"/>
        <end position="21"/>
    </location>
</feature>
<dbReference type="Proteomes" id="UP001337655">
    <property type="component" value="Unassembled WGS sequence"/>
</dbReference>
<reference evidence="2 3" key="1">
    <citation type="submission" date="2023-08" db="EMBL/GenBank/DDBJ databases">
        <title>Black Yeasts Isolated from many extreme environments.</title>
        <authorList>
            <person name="Coleine C."/>
            <person name="Stajich J.E."/>
            <person name="Selbmann L."/>
        </authorList>
    </citation>
    <scope>NUCLEOTIDE SEQUENCE [LARGE SCALE GENOMIC DNA]</scope>
    <source>
        <strain evidence="2 3">CCFEE 5935</strain>
    </source>
</reference>
<keyword evidence="3" id="KW-1185">Reference proteome</keyword>
<organism evidence="2 3">
    <name type="scientific">Saxophila tyrrhenica</name>
    <dbReference type="NCBI Taxonomy" id="1690608"/>
    <lineage>
        <taxon>Eukaryota</taxon>
        <taxon>Fungi</taxon>
        <taxon>Dikarya</taxon>
        <taxon>Ascomycota</taxon>
        <taxon>Pezizomycotina</taxon>
        <taxon>Dothideomycetes</taxon>
        <taxon>Dothideomycetidae</taxon>
        <taxon>Mycosphaerellales</taxon>
        <taxon>Extremaceae</taxon>
        <taxon>Saxophila</taxon>
    </lineage>
</organism>
<dbReference type="GeneID" id="89931121"/>
<accession>A0AAV9NZZ7</accession>
<feature type="compositionally biased region" description="Basic and acidic residues" evidence="1">
    <location>
        <begin position="1"/>
        <end position="16"/>
    </location>
</feature>
<dbReference type="PANTHER" id="PTHR37540:SF5">
    <property type="entry name" value="TRANSCRIPTION FACTOR DOMAIN-CONTAINING PROTEIN"/>
    <property type="match status" value="1"/>
</dbReference>
<comment type="caution">
    <text evidence="2">The sequence shown here is derived from an EMBL/GenBank/DDBJ whole genome shotgun (WGS) entry which is preliminary data.</text>
</comment>
<gene>
    <name evidence="2" type="ORF">LTR77_009791</name>
</gene>
<name>A0AAV9NZZ7_9PEZI</name>
<evidence type="ECO:0000313" key="3">
    <source>
        <dbReference type="Proteomes" id="UP001337655"/>
    </source>
</evidence>
<proteinExistence type="predicted"/>
<dbReference type="EMBL" id="JAVRRT010000019">
    <property type="protein sequence ID" value="KAK5164585.1"/>
    <property type="molecule type" value="Genomic_DNA"/>
</dbReference>
<protein>
    <submittedName>
        <fullName evidence="2">Uncharacterized protein</fullName>
    </submittedName>
</protein>
<sequence>MDKDVKKLLPKPRDEGPQMTLPSLLTLVPLLTKDAETDTTEALSVPTSLASQPYDFLFVNASSTEAPQRSLNTAIRRHVRTDSRKPGSPEPSASHASSPTVQRFRLGGGGLREVVPRRKKTGEGATAPETFAASSVDPFDTFPVPNSPTVDLLVREYHEVIIKSSPLLVASRTACFALAMQDPAFFITKLCHAASRRALMSAGYAVEVLTLKSDTLRMIQQRLQSQDLGDFTIAAVATLVSNEVVYATEPSSIKVHMDGLAKLVGLRGGMTEAEFPFLIRRMIVWWVVTLDSSTVLADCRRADIQVACALFTVPRFSSLTLEELSQTVPGTIATAHSHPEAQDIMPTLLELRRQATILESGSLLTDHEGLALPEAFYHLQLRLLSIWQGSKHELHNFTKIWSVAGLMFLEYFLHGTLSGAPAVQRLCRQLRSLIEEDRSDPDGSSAFGKQDMALRLWIIFTASLASMGEDSFAWWSHELLHLCERVPLRSLSDAEALLQTVCWPERTASAASRKLWKKSQEEHSLLESS</sequence>
<dbReference type="PANTHER" id="PTHR37540">
    <property type="entry name" value="TRANSCRIPTION FACTOR (ACR-2), PUTATIVE-RELATED-RELATED"/>
    <property type="match status" value="1"/>
</dbReference>
<feature type="region of interest" description="Disordered" evidence="1">
    <location>
        <begin position="67"/>
        <end position="109"/>
    </location>
</feature>
<dbReference type="AlphaFoldDB" id="A0AAV9NZZ7"/>
<evidence type="ECO:0000313" key="2">
    <source>
        <dbReference type="EMBL" id="KAK5164585.1"/>
    </source>
</evidence>
<feature type="compositionally biased region" description="Low complexity" evidence="1">
    <location>
        <begin position="90"/>
        <end position="99"/>
    </location>
</feature>
<evidence type="ECO:0000256" key="1">
    <source>
        <dbReference type="SAM" id="MobiDB-lite"/>
    </source>
</evidence>
<dbReference type="RefSeq" id="XP_064654833.1">
    <property type="nucleotide sequence ID" value="XM_064807017.1"/>
</dbReference>